<reference evidence="1 2" key="1">
    <citation type="journal article" date="2021" name="Sci. Rep.">
        <title>The distribution of antibiotic resistance genes in chicken gut microbiota commensals.</title>
        <authorList>
            <person name="Juricova H."/>
            <person name="Matiasovicova J."/>
            <person name="Kubasova T."/>
            <person name="Cejkova D."/>
            <person name="Rychlik I."/>
        </authorList>
    </citation>
    <scope>NUCLEOTIDE SEQUENCE [LARGE SCALE GENOMIC DNA]</scope>
    <source>
        <strain evidence="1 2">An562</strain>
    </source>
</reference>
<name>A0ABS2GTS5_9BURK</name>
<proteinExistence type="predicted"/>
<evidence type="ECO:0000313" key="2">
    <source>
        <dbReference type="Proteomes" id="UP000777002"/>
    </source>
</evidence>
<accession>A0ABS2GTS5</accession>
<dbReference type="EMBL" id="JACJKX010000010">
    <property type="protein sequence ID" value="MBM6928881.1"/>
    <property type="molecule type" value="Genomic_DNA"/>
</dbReference>
<organism evidence="1 2">
    <name type="scientific">Parasutterella secunda</name>
    <dbReference type="NCBI Taxonomy" id="626947"/>
    <lineage>
        <taxon>Bacteria</taxon>
        <taxon>Pseudomonadati</taxon>
        <taxon>Pseudomonadota</taxon>
        <taxon>Betaproteobacteria</taxon>
        <taxon>Burkholderiales</taxon>
        <taxon>Sutterellaceae</taxon>
        <taxon>Parasutterella</taxon>
    </lineage>
</organism>
<gene>
    <name evidence="1" type="ORF">H5985_06315</name>
</gene>
<comment type="caution">
    <text evidence="1">The sequence shown here is derived from an EMBL/GenBank/DDBJ whole genome shotgun (WGS) entry which is preliminary data.</text>
</comment>
<sequence>MFSTVSFLQASFYSTPVLSRCLIHPLDPQITSPDHRSWKSVNDEIFARVGSRSLLDLVSRELVRDLRERSLEHINGWVFHSSKALAIKDKLESAAQRYAGIRDGVFAREFRAALVDLFDKDPRFQARLSLCDDLDDALDDVCSRVLSQCRFNWKMGLFSLNDTRSFGLRLMVVMHDMIYEQTVIKPMEDNMLTSRHFHYYDAFEDKMSQFRGIDTRFDKALADYKHALSCLPEDGSSLYGGGLKDFWRELTDLGHYLNTELENVFHQQPGISDDFDQESLIQQIDSQEIIDDLIILDQCDIDTGVDLGWNDSITGIPNVNNDFDLSLAAMSEDFCLTPSPAVPE</sequence>
<protein>
    <recommendedName>
        <fullName evidence="3">DUF3150 domain-containing protein</fullName>
    </recommendedName>
</protein>
<dbReference type="RefSeq" id="WP_205050470.1">
    <property type="nucleotide sequence ID" value="NZ_JACJKX010000010.1"/>
</dbReference>
<evidence type="ECO:0000313" key="1">
    <source>
        <dbReference type="EMBL" id="MBM6928881.1"/>
    </source>
</evidence>
<keyword evidence="2" id="KW-1185">Reference proteome</keyword>
<dbReference type="Proteomes" id="UP000777002">
    <property type="component" value="Unassembled WGS sequence"/>
</dbReference>
<evidence type="ECO:0008006" key="3">
    <source>
        <dbReference type="Google" id="ProtNLM"/>
    </source>
</evidence>